<keyword evidence="1" id="KW-0472">Membrane</keyword>
<feature type="transmembrane region" description="Helical" evidence="1">
    <location>
        <begin position="127"/>
        <end position="150"/>
    </location>
</feature>
<keyword evidence="1" id="KW-1133">Transmembrane helix</keyword>
<evidence type="ECO:0000313" key="3">
    <source>
        <dbReference type="Proteomes" id="UP001221898"/>
    </source>
</evidence>
<dbReference type="Proteomes" id="UP001221898">
    <property type="component" value="Unassembled WGS sequence"/>
</dbReference>
<reference evidence="2" key="1">
    <citation type="journal article" date="2023" name="Science">
        <title>Genome structures resolve the early diversification of teleost fishes.</title>
        <authorList>
            <person name="Parey E."/>
            <person name="Louis A."/>
            <person name="Montfort J."/>
            <person name="Bouchez O."/>
            <person name="Roques C."/>
            <person name="Iampietro C."/>
            <person name="Lluch J."/>
            <person name="Castinel A."/>
            <person name="Donnadieu C."/>
            <person name="Desvignes T."/>
            <person name="Floi Bucao C."/>
            <person name="Jouanno E."/>
            <person name="Wen M."/>
            <person name="Mejri S."/>
            <person name="Dirks R."/>
            <person name="Jansen H."/>
            <person name="Henkel C."/>
            <person name="Chen W.J."/>
            <person name="Zahm M."/>
            <person name="Cabau C."/>
            <person name="Klopp C."/>
            <person name="Thompson A.W."/>
            <person name="Robinson-Rechavi M."/>
            <person name="Braasch I."/>
            <person name="Lecointre G."/>
            <person name="Bobe J."/>
            <person name="Postlethwait J.H."/>
            <person name="Berthelot C."/>
            <person name="Roest Crollius H."/>
            <person name="Guiguen Y."/>
        </authorList>
    </citation>
    <scope>NUCLEOTIDE SEQUENCE</scope>
    <source>
        <strain evidence="2">NC1722</strain>
    </source>
</reference>
<evidence type="ECO:0000313" key="2">
    <source>
        <dbReference type="EMBL" id="KAJ8392576.1"/>
    </source>
</evidence>
<evidence type="ECO:0000256" key="1">
    <source>
        <dbReference type="SAM" id="Phobius"/>
    </source>
</evidence>
<dbReference type="EMBL" id="JAINUG010000145">
    <property type="protein sequence ID" value="KAJ8392576.1"/>
    <property type="molecule type" value="Genomic_DNA"/>
</dbReference>
<protein>
    <submittedName>
        <fullName evidence="2">Uncharacterized protein</fullName>
    </submittedName>
</protein>
<dbReference type="AlphaFoldDB" id="A0AAD7WD01"/>
<accession>A0AAD7WD01</accession>
<organism evidence="2 3">
    <name type="scientific">Aldrovandia affinis</name>
    <dbReference type="NCBI Taxonomy" id="143900"/>
    <lineage>
        <taxon>Eukaryota</taxon>
        <taxon>Metazoa</taxon>
        <taxon>Chordata</taxon>
        <taxon>Craniata</taxon>
        <taxon>Vertebrata</taxon>
        <taxon>Euteleostomi</taxon>
        <taxon>Actinopterygii</taxon>
        <taxon>Neopterygii</taxon>
        <taxon>Teleostei</taxon>
        <taxon>Notacanthiformes</taxon>
        <taxon>Halosauridae</taxon>
        <taxon>Aldrovandia</taxon>
    </lineage>
</organism>
<name>A0AAD7WD01_9TELE</name>
<proteinExistence type="predicted"/>
<keyword evidence="3" id="KW-1185">Reference proteome</keyword>
<keyword evidence="1" id="KW-0812">Transmembrane</keyword>
<comment type="caution">
    <text evidence="2">The sequence shown here is derived from an EMBL/GenBank/DDBJ whole genome shotgun (WGS) entry which is preliminary data.</text>
</comment>
<sequence>MGLSDWMSRPGSPTRGAVMCRGAPGAFEHAAVSMWRLQRGPGAEVWNIAPSSQSSPCSLLRSVDARCAVAFVLLKTYGDAAPAERARRTSVTTSPDRPPAVSCHLDREALSSPTAECTARRRFSPPQFAVCIRGVSLLIVWIIWGGKVALLRSPRPERRKDAVWPSCARDWAGAQAGPQFTGHTEAVLCPPVRLHCRLLCASSAVKAFYCDNT</sequence>
<gene>
    <name evidence="2" type="ORF">AAFF_G00074540</name>
</gene>